<dbReference type="AlphaFoldDB" id="Q0AYY3"/>
<dbReference type="STRING" id="335541.Swol_0749"/>
<organism evidence="2 3">
    <name type="scientific">Syntrophomonas wolfei subsp. wolfei (strain DSM 2245B / Goettingen)</name>
    <dbReference type="NCBI Taxonomy" id="335541"/>
    <lineage>
        <taxon>Bacteria</taxon>
        <taxon>Bacillati</taxon>
        <taxon>Bacillota</taxon>
        <taxon>Clostridia</taxon>
        <taxon>Eubacteriales</taxon>
        <taxon>Syntrophomonadaceae</taxon>
        <taxon>Syntrophomonas</taxon>
    </lineage>
</organism>
<dbReference type="HOGENOM" id="CLU_069065_2_0_9"/>
<sequence length="122" mass="14062">MLVRMELDPARMTLLTGFFETYLILNKAEEKKLEEEMGKIDEKEAKRMLEITTSWEEKGRVKGKAEGQASILLRQLKKKFGFLPVEMENSVMSMPVEKLQELAEAIFDLETIDDVNSFISKS</sequence>
<proteinExistence type="predicted"/>
<dbReference type="EMBL" id="CP000448">
    <property type="protein sequence ID" value="ABI68071.1"/>
    <property type="molecule type" value="Genomic_DNA"/>
</dbReference>
<gene>
    <name evidence="2" type="ordered locus">Swol_0749</name>
</gene>
<keyword evidence="3" id="KW-1185">Reference proteome</keyword>
<dbReference type="Pfam" id="PF14261">
    <property type="entry name" value="DUF4351"/>
    <property type="match status" value="1"/>
</dbReference>
<reference evidence="3" key="1">
    <citation type="journal article" date="2010" name="Environ. Microbiol.">
        <title>The genome of Syntrophomonas wolfei: new insights into syntrophic metabolism and biohydrogen production.</title>
        <authorList>
            <person name="Sieber J.R."/>
            <person name="Sims D.R."/>
            <person name="Han C."/>
            <person name="Kim E."/>
            <person name="Lykidis A."/>
            <person name="Lapidus A.L."/>
            <person name="McDonnald E."/>
            <person name="Rohlin L."/>
            <person name="Culley D.E."/>
            <person name="Gunsalus R."/>
            <person name="McInerney M.J."/>
        </authorList>
    </citation>
    <scope>NUCLEOTIDE SEQUENCE [LARGE SCALE GENOMIC DNA]</scope>
    <source>
        <strain evidence="3">DSM 2245B / Goettingen</strain>
    </source>
</reference>
<dbReference type="PANTHER" id="PTHR35586:SF1">
    <property type="entry name" value="SLL1691 PROTEIN"/>
    <property type="match status" value="1"/>
</dbReference>
<protein>
    <recommendedName>
        <fullName evidence="1">DUF4351 domain-containing protein</fullName>
    </recommendedName>
</protein>
<dbReference type="PANTHER" id="PTHR35586">
    <property type="entry name" value="SLL1691 PROTEIN"/>
    <property type="match status" value="1"/>
</dbReference>
<accession>Q0AYY3</accession>
<dbReference type="eggNOG" id="COG5464">
    <property type="taxonomic scope" value="Bacteria"/>
</dbReference>
<evidence type="ECO:0000259" key="1">
    <source>
        <dbReference type="Pfam" id="PF14261"/>
    </source>
</evidence>
<name>Q0AYY3_SYNWW</name>
<dbReference type="Proteomes" id="UP000001968">
    <property type="component" value="Chromosome"/>
</dbReference>
<dbReference type="InterPro" id="IPR025587">
    <property type="entry name" value="DUF4351"/>
</dbReference>
<evidence type="ECO:0000313" key="2">
    <source>
        <dbReference type="EMBL" id="ABI68071.1"/>
    </source>
</evidence>
<feature type="domain" description="DUF4351" evidence="1">
    <location>
        <begin position="62"/>
        <end position="118"/>
    </location>
</feature>
<evidence type="ECO:0000313" key="3">
    <source>
        <dbReference type="Proteomes" id="UP000001968"/>
    </source>
</evidence>
<dbReference type="KEGG" id="swo:Swol_0749"/>